<evidence type="ECO:0000259" key="7">
    <source>
        <dbReference type="Pfam" id="PF00884"/>
    </source>
</evidence>
<keyword evidence="5 6" id="KW-0472">Membrane</keyword>
<dbReference type="Pfam" id="PF00884">
    <property type="entry name" value="Sulfatase"/>
    <property type="match status" value="1"/>
</dbReference>
<dbReference type="PANTHER" id="PTHR47371">
    <property type="entry name" value="LIPOTEICHOIC ACID SYNTHASE"/>
    <property type="match status" value="1"/>
</dbReference>
<dbReference type="CDD" id="cd16015">
    <property type="entry name" value="LTA_synthase"/>
    <property type="match status" value="1"/>
</dbReference>
<proteinExistence type="predicted"/>
<gene>
    <name evidence="8" type="ORF">HK12_12955</name>
</gene>
<dbReference type="InterPro" id="IPR017850">
    <property type="entry name" value="Alkaline_phosphatase_core_sf"/>
</dbReference>
<accession>A0A251ZYA3</accession>
<evidence type="ECO:0000256" key="5">
    <source>
        <dbReference type="ARBA" id="ARBA00023136"/>
    </source>
</evidence>
<feature type="domain" description="Sulfatase N-terminal" evidence="7">
    <location>
        <begin position="214"/>
        <end position="434"/>
    </location>
</feature>
<evidence type="ECO:0000313" key="8">
    <source>
        <dbReference type="EMBL" id="OUI79649.1"/>
    </source>
</evidence>
<sequence length="485" mass="54048">MFLREPLVVLLALIVCSLPLVALVRPKTTKLLHPLGLTLHSLLLTACYGLFLLLSGSSLFAAALAWCLTLALVIASNLKWTVLGEPLVFSDICVIKDFVKHPKFYIFAIPIRIRLCVVFALLCIGVGHAVALRHSCPVTVRLCAFVLTATTTLCLARLPVTRLAPTPALKTDISRFGLLGCLFVYWRCWQKQPPAVPPNHQEQAEPTTPTFDIIVVVQCESFTDPQTLNLPDTVSLPDMPELEHARSMASHYGALHVNGFGAYTIRTEYGVLFGRNEQELAFQQFDPYLTAKHDTVFSLPHKLRQAGYTSVFLHPYTLDFSNRGSLMRHIGFDAVLGAESFSHIPTPAMPYVPDTLLADKLIALCTSATQPLFLYAVTIENHGPWQEEGKPLETYLEHLKNSDRMIGQILNSLEASQRSALLVFFGDHRPSICPDLPPTTERSTPYFVLPVKNKKSYEFDNNIVPLTPAQLHHTVIKSIINFREN</sequence>
<dbReference type="GO" id="GO:0005886">
    <property type="term" value="C:plasma membrane"/>
    <property type="evidence" value="ECO:0007669"/>
    <property type="project" value="UniProtKB-SubCell"/>
</dbReference>
<dbReference type="Gene3D" id="3.40.720.10">
    <property type="entry name" value="Alkaline Phosphatase, subunit A"/>
    <property type="match status" value="1"/>
</dbReference>
<dbReference type="InterPro" id="IPR000917">
    <property type="entry name" value="Sulfatase_N"/>
</dbReference>
<feature type="transmembrane region" description="Helical" evidence="6">
    <location>
        <begin position="138"/>
        <end position="160"/>
    </location>
</feature>
<dbReference type="PANTHER" id="PTHR47371:SF3">
    <property type="entry name" value="PHOSPHOGLYCEROL TRANSFERASE I"/>
    <property type="match status" value="1"/>
</dbReference>
<dbReference type="EMBL" id="JOMO01000061">
    <property type="protein sequence ID" value="OUI79649.1"/>
    <property type="molecule type" value="Genomic_DNA"/>
</dbReference>
<dbReference type="AlphaFoldDB" id="A0A251ZYA3"/>
<feature type="transmembrane region" description="Helical" evidence="6">
    <location>
        <begin position="50"/>
        <end position="75"/>
    </location>
</feature>
<keyword evidence="3 6" id="KW-0812">Transmembrane</keyword>
<evidence type="ECO:0000313" key="9">
    <source>
        <dbReference type="Proteomes" id="UP000194639"/>
    </source>
</evidence>
<organism evidence="8 9">
    <name type="scientific">Acetobacter orientalis</name>
    <dbReference type="NCBI Taxonomy" id="146474"/>
    <lineage>
        <taxon>Bacteria</taxon>
        <taxon>Pseudomonadati</taxon>
        <taxon>Pseudomonadota</taxon>
        <taxon>Alphaproteobacteria</taxon>
        <taxon>Acetobacterales</taxon>
        <taxon>Acetobacteraceae</taxon>
        <taxon>Acetobacter</taxon>
    </lineage>
</organism>
<evidence type="ECO:0000256" key="3">
    <source>
        <dbReference type="ARBA" id="ARBA00022692"/>
    </source>
</evidence>
<feature type="transmembrane region" description="Helical" evidence="6">
    <location>
        <begin position="113"/>
        <end position="132"/>
    </location>
</feature>
<evidence type="ECO:0000256" key="1">
    <source>
        <dbReference type="ARBA" id="ARBA00004651"/>
    </source>
</evidence>
<keyword evidence="4 6" id="KW-1133">Transmembrane helix</keyword>
<name>A0A251ZYA3_9PROT</name>
<dbReference type="SUPFAM" id="SSF53649">
    <property type="entry name" value="Alkaline phosphatase-like"/>
    <property type="match status" value="1"/>
</dbReference>
<evidence type="ECO:0000256" key="6">
    <source>
        <dbReference type="SAM" id="Phobius"/>
    </source>
</evidence>
<keyword evidence="2" id="KW-1003">Cell membrane</keyword>
<evidence type="ECO:0000256" key="4">
    <source>
        <dbReference type="ARBA" id="ARBA00022989"/>
    </source>
</evidence>
<comment type="caution">
    <text evidence="8">The sequence shown here is derived from an EMBL/GenBank/DDBJ whole genome shotgun (WGS) entry which is preliminary data.</text>
</comment>
<evidence type="ECO:0000256" key="2">
    <source>
        <dbReference type="ARBA" id="ARBA00022475"/>
    </source>
</evidence>
<protein>
    <recommendedName>
        <fullName evidence="7">Sulfatase N-terminal domain-containing protein</fullName>
    </recommendedName>
</protein>
<dbReference type="Proteomes" id="UP000194639">
    <property type="component" value="Unassembled WGS sequence"/>
</dbReference>
<comment type="subcellular location">
    <subcellularLocation>
        <location evidence="1">Cell membrane</location>
        <topology evidence="1">Multi-pass membrane protein</topology>
    </subcellularLocation>
</comment>
<reference evidence="8 9" key="1">
    <citation type="submission" date="2014-06" db="EMBL/GenBank/DDBJ databases">
        <authorList>
            <person name="Ju J."/>
            <person name="Zhang J."/>
        </authorList>
    </citation>
    <scope>NUCLEOTIDE SEQUENCE [LARGE SCALE GENOMIC DNA]</scope>
    <source>
        <strain evidence="8">DmW_045</strain>
    </source>
</reference>
<dbReference type="InterPro" id="IPR050448">
    <property type="entry name" value="OpgB/LTA_synthase_biosynth"/>
</dbReference>